<dbReference type="KEGG" id="pme:NATL1_11541"/>
<name>A2C2K2_PROM1</name>
<dbReference type="RefSeq" id="WP_011823812.1">
    <property type="nucleotide sequence ID" value="NC_008819.1"/>
</dbReference>
<protein>
    <recommendedName>
        <fullName evidence="4">Lipoprotein</fullName>
    </recommendedName>
</protein>
<evidence type="ECO:0000256" key="1">
    <source>
        <dbReference type="SAM" id="MobiDB-lite"/>
    </source>
</evidence>
<feature type="region of interest" description="Disordered" evidence="1">
    <location>
        <begin position="55"/>
        <end position="96"/>
    </location>
</feature>
<dbReference type="Proteomes" id="UP000002592">
    <property type="component" value="Chromosome"/>
</dbReference>
<organism evidence="2 3">
    <name type="scientific">Prochlorococcus marinus (strain NATL1A)</name>
    <dbReference type="NCBI Taxonomy" id="167555"/>
    <lineage>
        <taxon>Bacteria</taxon>
        <taxon>Bacillati</taxon>
        <taxon>Cyanobacteriota</taxon>
        <taxon>Cyanophyceae</taxon>
        <taxon>Synechococcales</taxon>
        <taxon>Prochlorococcaceae</taxon>
        <taxon>Prochlorococcus</taxon>
    </lineage>
</organism>
<evidence type="ECO:0000313" key="2">
    <source>
        <dbReference type="EMBL" id="ABM75712.1"/>
    </source>
</evidence>
<dbReference type="PROSITE" id="PS51257">
    <property type="entry name" value="PROKAR_LIPOPROTEIN"/>
    <property type="match status" value="1"/>
</dbReference>
<dbReference type="eggNOG" id="ENOG5032I3G">
    <property type="taxonomic scope" value="Bacteria"/>
</dbReference>
<dbReference type="AlphaFoldDB" id="A2C2K2"/>
<reference evidence="3" key="1">
    <citation type="journal article" date="2007" name="PLoS Genet.">
        <title>Patterns and implications of gene gain and loss in the evolution of Prochlorococcus.</title>
        <authorList>
            <person name="Kettler G.C."/>
            <person name="Martiny A.C."/>
            <person name="Huang K."/>
            <person name="Zucker J."/>
            <person name="Coleman M.L."/>
            <person name="Rodrigue S."/>
            <person name="Chen F."/>
            <person name="Lapidus A."/>
            <person name="Ferriera S."/>
            <person name="Johnson J."/>
            <person name="Steglich C."/>
            <person name="Church G.M."/>
            <person name="Richardson P."/>
            <person name="Chisholm S.W."/>
        </authorList>
    </citation>
    <scope>NUCLEOTIDE SEQUENCE [LARGE SCALE GENOMIC DNA]</scope>
    <source>
        <strain evidence="3">NATL1A</strain>
    </source>
</reference>
<accession>A2C2K2</accession>
<dbReference type="EMBL" id="CP000553">
    <property type="protein sequence ID" value="ABM75712.1"/>
    <property type="molecule type" value="Genomic_DNA"/>
</dbReference>
<evidence type="ECO:0000313" key="3">
    <source>
        <dbReference type="Proteomes" id="UP000002592"/>
    </source>
</evidence>
<dbReference type="HOGENOM" id="CLU_2035913_0_0_3"/>
<feature type="compositionally biased region" description="Low complexity" evidence="1">
    <location>
        <begin position="79"/>
        <end position="92"/>
    </location>
</feature>
<proteinExistence type="predicted"/>
<sequence length="121" mass="13719">MKRLLLLSPLFLFLLTGCPEKDEIKNMNQTELEKLDQCINDQKAKGLSILECGNDLKKSTDSTSTPSTKTEVKEKKASSTKSNTKLKSNESTQSKTELDKIDECINRMKAKKLPYFKCLQK</sequence>
<evidence type="ECO:0008006" key="4">
    <source>
        <dbReference type="Google" id="ProtNLM"/>
    </source>
</evidence>
<gene>
    <name evidence="2" type="ordered locus">NATL1_11541</name>
</gene>